<proteinExistence type="predicted"/>
<keyword evidence="4" id="KW-1185">Reference proteome</keyword>
<evidence type="ECO:0000313" key="2">
    <source>
        <dbReference type="EMBL" id="ADO69774.1"/>
    </source>
</evidence>
<dbReference type="EMBL" id="AAMD01000042">
    <property type="protein sequence ID" value="EAU67043.1"/>
    <property type="molecule type" value="Genomic_DNA"/>
</dbReference>
<sequence>MTVKSDLSPAPPEPRGPKRSPSEEQCFRQIHPKFLLQKGRLTEMAFRLRDDEHGLSVSLQSKTTAEKAFALYTRPEQDGGKGLVACGTWAVTTAECLQETCDVYEDRTDIDEAHGSIDMRHLKNDKSRRKTVQTHLRLFAEKRGCIFSPGPMPVGIED</sequence>
<dbReference type="HOGENOM" id="CLU_1668342_0_0_7"/>
<evidence type="ECO:0000256" key="1">
    <source>
        <dbReference type="SAM" id="MobiDB-lite"/>
    </source>
</evidence>
<accession>Q093Y5</accession>
<dbReference type="KEGG" id="sur:STAUR_1970"/>
<reference evidence="2 4" key="2">
    <citation type="journal article" date="2011" name="Mol. Biol. Evol.">
        <title>Comparative genomic analysis of fruiting body formation in Myxococcales.</title>
        <authorList>
            <person name="Huntley S."/>
            <person name="Hamann N."/>
            <person name="Wegener-Feldbrugge S."/>
            <person name="Treuner-Lange A."/>
            <person name="Kube M."/>
            <person name="Reinhardt R."/>
            <person name="Klages S."/>
            <person name="Muller R."/>
            <person name="Ronning C.M."/>
            <person name="Nierman W.C."/>
            <person name="Sogaard-Andersen L."/>
        </authorList>
    </citation>
    <scope>NUCLEOTIDE SEQUENCE [LARGE SCALE GENOMIC DNA]</scope>
    <source>
        <strain evidence="2 4">DW4/3-1</strain>
    </source>
</reference>
<organism evidence="3 5">
    <name type="scientific">Stigmatella aurantiaca (strain DW4/3-1)</name>
    <dbReference type="NCBI Taxonomy" id="378806"/>
    <lineage>
        <taxon>Bacteria</taxon>
        <taxon>Pseudomonadati</taxon>
        <taxon>Myxococcota</taxon>
        <taxon>Myxococcia</taxon>
        <taxon>Myxococcales</taxon>
        <taxon>Cystobacterineae</taxon>
        <taxon>Archangiaceae</taxon>
        <taxon>Stigmatella</taxon>
    </lineage>
</organism>
<gene>
    <name evidence="2" type="ordered locus">STAUR_1970</name>
    <name evidence="3" type="ORF">STIAU_3495</name>
</gene>
<evidence type="ECO:0000313" key="3">
    <source>
        <dbReference type="EMBL" id="EAU67043.1"/>
    </source>
</evidence>
<dbReference type="OrthoDB" id="9917902at2"/>
<protein>
    <submittedName>
        <fullName evidence="2">Conserved uncharacterized protein</fullName>
    </submittedName>
</protein>
<dbReference type="Proteomes" id="UP000001351">
    <property type="component" value="Chromosome"/>
</dbReference>
<dbReference type="AlphaFoldDB" id="Q093Y5"/>
<dbReference type="Proteomes" id="UP000032702">
    <property type="component" value="Unassembled WGS sequence"/>
</dbReference>
<feature type="region of interest" description="Disordered" evidence="1">
    <location>
        <begin position="1"/>
        <end position="24"/>
    </location>
</feature>
<reference evidence="3 5" key="1">
    <citation type="submission" date="2006-04" db="EMBL/GenBank/DDBJ databases">
        <authorList>
            <person name="Nierman W.C."/>
        </authorList>
    </citation>
    <scope>NUCLEOTIDE SEQUENCE [LARGE SCALE GENOMIC DNA]</scope>
    <source>
        <strain evidence="3 5">DW4/3-1</strain>
    </source>
</reference>
<evidence type="ECO:0000313" key="5">
    <source>
        <dbReference type="Proteomes" id="UP000032702"/>
    </source>
</evidence>
<evidence type="ECO:0000313" key="4">
    <source>
        <dbReference type="Proteomes" id="UP000001351"/>
    </source>
</evidence>
<dbReference type="RefSeq" id="WP_002613450.1">
    <property type="nucleotide sequence ID" value="NC_014623.1"/>
</dbReference>
<name>Q093Y5_STIAD</name>
<dbReference type="EMBL" id="CP002271">
    <property type="protein sequence ID" value="ADO69774.1"/>
    <property type="molecule type" value="Genomic_DNA"/>
</dbReference>
<dbReference type="STRING" id="378806.STAUR_1970"/>